<dbReference type="KEGG" id="meme:HYG87_03315"/>
<sequence length="189" mass="21469">MLDQFAEYVTNLDISFFYFLNIQLKNPLFDFLMPLITQLGTQFFWLIFCGLLYIFGGEKARNAAFLCLIALISGYFFTELLKILIARPRPGEILSDISLLTDMSGYAFPSGHSIAAFSAFTILGIKYEHIYLFLFFAGIVAFSRIYLGVHYPLDVLGGSLLGIIFALIVLRMEGKIIRTKNKIINKYIN</sequence>
<keyword evidence="4" id="KW-1185">Reference proteome</keyword>
<evidence type="ECO:0000256" key="1">
    <source>
        <dbReference type="SAM" id="Phobius"/>
    </source>
</evidence>
<dbReference type="Gene3D" id="1.20.144.10">
    <property type="entry name" value="Phosphatidic acid phosphatase type 2/haloperoxidase"/>
    <property type="match status" value="2"/>
</dbReference>
<feature type="transmembrane region" description="Helical" evidence="1">
    <location>
        <begin position="155"/>
        <end position="172"/>
    </location>
</feature>
<reference evidence="3" key="1">
    <citation type="submission" date="2020-07" db="EMBL/GenBank/DDBJ databases">
        <title>Methanobacterium. sp. MethCan genome.</title>
        <authorList>
            <person name="Postec A."/>
            <person name="Quemeneur M."/>
        </authorList>
    </citation>
    <scope>NUCLEOTIDE SEQUENCE</scope>
    <source>
        <strain evidence="3">MethCAN</strain>
    </source>
</reference>
<feature type="transmembrane region" description="Helical" evidence="1">
    <location>
        <begin position="130"/>
        <end position="149"/>
    </location>
</feature>
<keyword evidence="1" id="KW-0472">Membrane</keyword>
<keyword evidence="1" id="KW-1133">Transmembrane helix</keyword>
<dbReference type="SUPFAM" id="SSF48317">
    <property type="entry name" value="Acid phosphatase/Vanadium-dependent haloperoxidase"/>
    <property type="match status" value="1"/>
</dbReference>
<evidence type="ECO:0000313" key="3">
    <source>
        <dbReference type="EMBL" id="QUH22869.1"/>
    </source>
</evidence>
<dbReference type="GO" id="GO:0042392">
    <property type="term" value="F:sphingosine-1-phosphate phosphatase activity"/>
    <property type="evidence" value="ECO:0007669"/>
    <property type="project" value="TreeGrafter"/>
</dbReference>
<dbReference type="CDD" id="cd03392">
    <property type="entry name" value="PAP2_like_2"/>
    <property type="match status" value="1"/>
</dbReference>
<dbReference type="EMBL" id="CP058560">
    <property type="protein sequence ID" value="QUH22869.1"/>
    <property type="molecule type" value="Genomic_DNA"/>
</dbReference>
<dbReference type="InterPro" id="IPR000326">
    <property type="entry name" value="PAP2/HPO"/>
</dbReference>
<feature type="transmembrane region" description="Helical" evidence="1">
    <location>
        <begin position="105"/>
        <end position="123"/>
    </location>
</feature>
<dbReference type="PANTHER" id="PTHR14969">
    <property type="entry name" value="SPHINGOSINE-1-PHOSPHATE PHOSPHOHYDROLASE"/>
    <property type="match status" value="1"/>
</dbReference>
<protein>
    <submittedName>
        <fullName evidence="3">Phosphatase PAP2 family protein</fullName>
    </submittedName>
</protein>
<proteinExistence type="predicted"/>
<dbReference type="InterPro" id="IPR036938">
    <property type="entry name" value="PAP2/HPO_sf"/>
</dbReference>
<evidence type="ECO:0000313" key="4">
    <source>
        <dbReference type="Proteomes" id="UP000681041"/>
    </source>
</evidence>
<dbReference type="Pfam" id="PF01569">
    <property type="entry name" value="PAP2"/>
    <property type="match status" value="1"/>
</dbReference>
<dbReference type="GeneID" id="64819762"/>
<gene>
    <name evidence="3" type="ORF">HYG87_03315</name>
</gene>
<name>A0A8T8K4M8_9EURY</name>
<dbReference type="PANTHER" id="PTHR14969:SF13">
    <property type="entry name" value="AT30094P"/>
    <property type="match status" value="1"/>
</dbReference>
<accession>A0A8T8K4M8</accession>
<dbReference type="Proteomes" id="UP000681041">
    <property type="component" value="Chromosome"/>
</dbReference>
<feature type="transmembrane region" description="Helical" evidence="1">
    <location>
        <begin position="63"/>
        <end position="85"/>
    </location>
</feature>
<evidence type="ECO:0000259" key="2">
    <source>
        <dbReference type="SMART" id="SM00014"/>
    </source>
</evidence>
<feature type="domain" description="Phosphatidic acid phosphatase type 2/haloperoxidase" evidence="2">
    <location>
        <begin position="64"/>
        <end position="170"/>
    </location>
</feature>
<dbReference type="AlphaFoldDB" id="A0A8T8K4M8"/>
<organism evidence="3 4">
    <name type="scientific">Methanobacterium alkalithermotolerans</name>
    <dbReference type="NCBI Taxonomy" id="2731220"/>
    <lineage>
        <taxon>Archaea</taxon>
        <taxon>Methanobacteriati</taxon>
        <taxon>Methanobacteriota</taxon>
        <taxon>Methanomada group</taxon>
        <taxon>Methanobacteria</taxon>
        <taxon>Methanobacteriales</taxon>
        <taxon>Methanobacteriaceae</taxon>
        <taxon>Methanobacterium</taxon>
    </lineage>
</organism>
<feature type="transmembrane region" description="Helical" evidence="1">
    <location>
        <begin position="35"/>
        <end position="56"/>
    </location>
</feature>
<keyword evidence="1" id="KW-0812">Transmembrane</keyword>
<dbReference type="RefSeq" id="WP_249164883.1">
    <property type="nucleotide sequence ID" value="NZ_CP058560.1"/>
</dbReference>
<dbReference type="SMART" id="SM00014">
    <property type="entry name" value="acidPPc"/>
    <property type="match status" value="1"/>
</dbReference>